<feature type="region of interest" description="Disordered" evidence="1">
    <location>
        <begin position="53"/>
        <end position="76"/>
    </location>
</feature>
<gene>
    <name evidence="4" type="primary">LOC111108360</name>
</gene>
<evidence type="ECO:0000313" key="4">
    <source>
        <dbReference type="RefSeq" id="XP_022299886.1"/>
    </source>
</evidence>
<protein>
    <submittedName>
        <fullName evidence="4">General transcription factor 3C polypeptide 1-like isoform X1</fullName>
    </submittedName>
</protein>
<proteinExistence type="predicted"/>
<dbReference type="GeneID" id="111108360"/>
<dbReference type="GO" id="GO:0006384">
    <property type="term" value="P:transcription initiation at RNA polymerase III promoter"/>
    <property type="evidence" value="ECO:0007669"/>
    <property type="project" value="InterPro"/>
</dbReference>
<accession>A0A8B8BA45</accession>
<feature type="region of interest" description="Disordered" evidence="1">
    <location>
        <begin position="1047"/>
        <end position="1215"/>
    </location>
</feature>
<organism evidence="3 4">
    <name type="scientific">Crassostrea virginica</name>
    <name type="common">Eastern oyster</name>
    <dbReference type="NCBI Taxonomy" id="6565"/>
    <lineage>
        <taxon>Eukaryota</taxon>
        <taxon>Metazoa</taxon>
        <taxon>Spiralia</taxon>
        <taxon>Lophotrochozoa</taxon>
        <taxon>Mollusca</taxon>
        <taxon>Bivalvia</taxon>
        <taxon>Autobranchia</taxon>
        <taxon>Pteriomorphia</taxon>
        <taxon>Ostreida</taxon>
        <taxon>Ostreoidea</taxon>
        <taxon>Ostreidae</taxon>
        <taxon>Crassostrea</taxon>
    </lineage>
</organism>
<dbReference type="Pfam" id="PF20222">
    <property type="entry name" value="DUF6581"/>
    <property type="match status" value="1"/>
</dbReference>
<feature type="compositionally biased region" description="Polar residues" evidence="1">
    <location>
        <begin position="1354"/>
        <end position="1402"/>
    </location>
</feature>
<dbReference type="InterPro" id="IPR044210">
    <property type="entry name" value="Tfc3-like"/>
</dbReference>
<evidence type="ECO:0000259" key="2">
    <source>
        <dbReference type="Pfam" id="PF20222"/>
    </source>
</evidence>
<keyword evidence="3" id="KW-1185">Reference proteome</keyword>
<dbReference type="GO" id="GO:0000127">
    <property type="term" value="C:transcription factor TFIIIC complex"/>
    <property type="evidence" value="ECO:0007669"/>
    <property type="project" value="InterPro"/>
</dbReference>
<dbReference type="PANTHER" id="PTHR15180:SF1">
    <property type="entry name" value="GENERAL TRANSCRIPTION FACTOR 3C POLYPEPTIDE 1"/>
    <property type="match status" value="1"/>
</dbReference>
<dbReference type="InterPro" id="IPR046488">
    <property type="entry name" value="Sfc3/Tfc3_C"/>
</dbReference>
<dbReference type="GO" id="GO:0003677">
    <property type="term" value="F:DNA binding"/>
    <property type="evidence" value="ECO:0007669"/>
    <property type="project" value="InterPro"/>
</dbReference>
<dbReference type="OrthoDB" id="6262911at2759"/>
<feature type="compositionally biased region" description="Polar residues" evidence="1">
    <location>
        <begin position="1129"/>
        <end position="1151"/>
    </location>
</feature>
<feature type="compositionally biased region" description="Polar residues" evidence="1">
    <location>
        <begin position="1090"/>
        <end position="1121"/>
    </location>
</feature>
<sequence length="1556" mass="174959">MAHRSKLKAENMIYDLEHSKLYDFRPKYSRAKILHNLLWYLVYNYPRDSKPLSHTVEGGETDAPLAQTGTPPTGFDDIGLRTQSKEDVMALIEKIPKPPMYKDEFSWKRFLPPLPRHKGFEEGWFLGSDVLLKLPLVIFCNIIYIPYRIQGVRELLEDQEKRYYPIVSLPTSITQQLLYARKYIFSFFSDCVVLCNMGLLSIGPQILKEKDKVFFYLHQKAKLLDTKSSLDGYTQISMETPPDVLEYSFYSQSLVDQYWADLRHIALNSNLGAKTKKEEETGSHHSVVHPLPDARASVTVEDVKDDGFIPGNGLGAAGLDSRLFVHLYRNWSAKYNSKRKSKESKVKVEHIVQPKTKQYNFATLQKMRSGAPGIVPKPKERVSLSSNDKQPQIIRVALAKNFKGNKGGKGIKRKSTDSDNKNKIPVKRAKNILKKAKMKKVKPKLQKFIYDEVDIEAYKNKKGQRVSWSSYEDSLLLTSKIATLVMDKKRRGVPIPWSCIRDVLYQYAPQESADKTSSACQRRVTHSLKNQSTKQNLMVYLSEAMQDPHVKQYSEKQYVQASEHACQEFRNLVDYLVKKFSNVELQQTYMPESLSRIKDYDMTCVAQFPLKKKHAPEEPNCRADILVYVAKDIIHSFVSSTYDKQGRSHQMFKLLSQYPDIVLDKAVDSLKADGVVVYNKKKDKLKAADSGTNNIKLSQRYHYLFHSRYPASIFANCVKALKHILASQEGDSPAERVEVKEIKEGGIPAALVQVLLDRQVAMEIEIPEDVVILDPGFKHARGYNPHMSLGKRARLQEILDSDDEDYPFDLDQKETRACVLEQHKAWEPPRAADGPSPYVYEEDGTTLKAYQTSSRSAISFRNDPGPEDSRKSKEKAGRVPTVCASRALVTMRRSRAEQDQELRHYNVQDHFLIQACDVKVGFMAGIGESQHPLGVPHLRPTTAAIIKRVQRFVPFQLDLEEVWSGIDPGLLAAVQSVYTMIHDSGELGIGHFRLKNLVNDWEIFQWSLGHLLEKMAVLRVGVTHIKYVSLPNSRAWVIHNFKDTRGRGQPNKVVADTDEDKLIVSNETTGITKSQGEETQETTNKDRTHVQQADSTGSVSKDASGVDENQTEASDSASAEKSFSETDDVGSTNPVSSVTTQTDLTESSEQNTAEEAGDDEGDLGGGDRGAGSSWRLEKNKELLNTRLGPYTRSMSPRKKSRAEKMSDSTGPKPTSTYERIRLQILPWKKPEGYLNKPVFSLMLHSLLLYVISNPGITFGNLSGRFQPYLLPFHLLELLLILEEIGCVTKLMLTPEAPLSIFTPRQLPHAVSAAEQEENDVVHYEATVNALSFLGMFLEQVQGTDSVQLHRGRKMSQTDGNNVSTGTKTGVSNQNRGNSGQKLEMTSQADGNNMSTERENSASIQNRENLCQELEMTSHADGNIVSTVTENGASYQDRGNPGQDSEMTSNFENTHVHETLEIGQTFDIAQNQPEVGQIFDIAQNRPEVGQTFDVKQELVKFANTSDSSQEVPEVAHTSAGAHELSTVEISGVSYEVILTEQSREDSGITQEAMEVGD</sequence>
<feature type="region of interest" description="Disordered" evidence="1">
    <location>
        <begin position="1347"/>
        <end position="1402"/>
    </location>
</feature>
<feature type="compositionally biased region" description="Polar residues" evidence="1">
    <location>
        <begin position="1065"/>
        <end position="1074"/>
    </location>
</feature>
<feature type="compositionally biased region" description="Basic and acidic residues" evidence="1">
    <location>
        <begin position="867"/>
        <end position="877"/>
    </location>
</feature>
<dbReference type="PANTHER" id="PTHR15180">
    <property type="entry name" value="GENERAL TRANSCRIPTION FACTOR 3C POLYPEPTIDE 1"/>
    <property type="match status" value="1"/>
</dbReference>
<reference evidence="4" key="1">
    <citation type="submission" date="2025-08" db="UniProtKB">
        <authorList>
            <consortium name="RefSeq"/>
        </authorList>
    </citation>
    <scope>IDENTIFICATION</scope>
    <source>
        <tissue evidence="4">Whole sample</tissue>
    </source>
</reference>
<feature type="region of interest" description="Disordered" evidence="1">
    <location>
        <begin position="852"/>
        <end position="877"/>
    </location>
</feature>
<name>A0A8B8BA45_CRAVI</name>
<dbReference type="KEGG" id="cvn:111108360"/>
<dbReference type="RefSeq" id="XP_022299886.1">
    <property type="nucleotide sequence ID" value="XM_022444178.1"/>
</dbReference>
<dbReference type="GO" id="GO:0042791">
    <property type="term" value="P:5S class rRNA transcription by RNA polymerase III"/>
    <property type="evidence" value="ECO:0007669"/>
    <property type="project" value="TreeGrafter"/>
</dbReference>
<evidence type="ECO:0000256" key="1">
    <source>
        <dbReference type="SAM" id="MobiDB-lite"/>
    </source>
</evidence>
<evidence type="ECO:0000313" key="3">
    <source>
        <dbReference type="Proteomes" id="UP000694844"/>
    </source>
</evidence>
<dbReference type="Proteomes" id="UP000694844">
    <property type="component" value="Chromosome 8"/>
</dbReference>
<feature type="domain" description="Transcription factor tau subunit sfc3/Tfc3 C-terminal" evidence="2">
    <location>
        <begin position="594"/>
        <end position="783"/>
    </location>
</feature>